<evidence type="ECO:0000313" key="1">
    <source>
        <dbReference type="EMBL" id="QHS88992.1"/>
    </source>
</evidence>
<reference evidence="1" key="1">
    <citation type="journal article" date="2020" name="Nature">
        <title>Giant virus diversity and host interactions through global metagenomics.</title>
        <authorList>
            <person name="Schulz F."/>
            <person name="Roux S."/>
            <person name="Paez-Espino D."/>
            <person name="Jungbluth S."/>
            <person name="Walsh D.A."/>
            <person name="Denef V.J."/>
            <person name="McMahon K.D."/>
            <person name="Konstantinidis K.T."/>
            <person name="Eloe-Fadrosh E.A."/>
            <person name="Kyrpides N.C."/>
            <person name="Woyke T."/>
        </authorList>
    </citation>
    <scope>NUCLEOTIDE SEQUENCE</scope>
    <source>
        <strain evidence="1">GVMAG-M-3300010158-59</strain>
    </source>
</reference>
<organism evidence="1">
    <name type="scientific">viral metagenome</name>
    <dbReference type="NCBI Taxonomy" id="1070528"/>
    <lineage>
        <taxon>unclassified sequences</taxon>
        <taxon>metagenomes</taxon>
        <taxon>organismal metagenomes</taxon>
    </lineage>
</organism>
<dbReference type="AlphaFoldDB" id="A0A6C0BAD6"/>
<accession>A0A6C0BAD6</accession>
<protein>
    <submittedName>
        <fullName evidence="1">Uncharacterized protein</fullName>
    </submittedName>
</protein>
<dbReference type="EMBL" id="MN739104">
    <property type="protein sequence ID" value="QHS88992.1"/>
    <property type="molecule type" value="Genomic_DNA"/>
</dbReference>
<proteinExistence type="predicted"/>
<sequence>MSQPSFRSIQVIIQQLLVVIPESENALITEIKEYRDSIWNQAPELMGSSQFWTPVQHILARNILTFDEEWKVKVQRIFVGEN</sequence>
<name>A0A6C0BAD6_9ZZZZ</name>